<reference evidence="7 8" key="1">
    <citation type="submission" date="2019-04" db="EMBL/GenBank/DDBJ databases">
        <authorList>
            <person name="Feng G."/>
            <person name="Zhang J."/>
            <person name="Zhu H."/>
        </authorList>
    </citation>
    <scope>NUCLEOTIDE SEQUENCE [LARGE SCALE GENOMIC DNA]</scope>
    <source>
        <strain evidence="7 8">9PBR-1</strain>
    </source>
</reference>
<dbReference type="AlphaFoldDB" id="A0A4Z0QJS7"/>
<dbReference type="PANTHER" id="PTHR43734">
    <property type="entry name" value="PHYTOENE DESATURASE"/>
    <property type="match status" value="1"/>
</dbReference>
<dbReference type="NCBIfam" id="TIGR02734">
    <property type="entry name" value="crtI_fam"/>
    <property type="match status" value="1"/>
</dbReference>
<sequence>MITARQNKVGSGFVACHHLFPWLLASATTSQHVIVIGAGFAGLSAATSLAQRGYRVTVLEKNEGPGGRARVFQAQGFTFDMGPSWYWMPDVFEKYFGRFGRRVADYYELVRLDPSYQVVFGPGDAVDIPAKMAELRQLFEQYEPGSAARLDEFLKQAAYKYEVGINRLVYAPSRSLLEFADPKLLLDMVRMDVLQSMHTHVRRFFQNPKLLQLVEFPILFLGATSENTPALYSLMNYADLALGTWYPKGGMHQIVLGMVQLAQEQGVSLEYKQEVQEIVVENGRATGVQTAAGFRAADVVVAGADYHHAEQHLLKPEYRHYDETYWDKRTMAPSSLLFYLGLNKRLPKLRHHNLFFDEDFQQHAHEIYEQPQWPSKPLFYVSAPSQTDPSVAPEGCENLFLLIPVAPDLADPEETRERYYHQIMDRLEQHVGETIRDAVVYKRSYAHRDFITDYHSYKGNAYGLANTLRQTAILKPTLKSKKVSNLYFTGQLTVPGPGVPPSLISGQVVAGEVEKEQGRGRK</sequence>
<dbReference type="InterPro" id="IPR002937">
    <property type="entry name" value="Amino_oxidase"/>
</dbReference>
<keyword evidence="4 5" id="KW-0560">Oxidoreductase</keyword>
<proteinExistence type="inferred from homology"/>
<dbReference type="GO" id="GO:0016491">
    <property type="term" value="F:oxidoreductase activity"/>
    <property type="evidence" value="ECO:0007669"/>
    <property type="project" value="UniProtKB-KW"/>
</dbReference>
<comment type="similarity">
    <text evidence="2 5">Belongs to the carotenoid/retinoid oxidoreductase family.</text>
</comment>
<gene>
    <name evidence="7" type="primary">crtI</name>
    <name evidence="7" type="ORF">E5K02_08715</name>
</gene>
<evidence type="ECO:0000256" key="3">
    <source>
        <dbReference type="ARBA" id="ARBA00022746"/>
    </source>
</evidence>
<protein>
    <submittedName>
        <fullName evidence="7">Phytoene desaturase</fullName>
    </submittedName>
</protein>
<accession>A0A4Z0QJS7</accession>
<dbReference type="Proteomes" id="UP000298471">
    <property type="component" value="Unassembled WGS sequence"/>
</dbReference>
<comment type="pathway">
    <text evidence="1 5">Carotenoid biosynthesis.</text>
</comment>
<dbReference type="SUPFAM" id="SSF51905">
    <property type="entry name" value="FAD/NAD(P)-binding domain"/>
    <property type="match status" value="1"/>
</dbReference>
<organism evidence="7 8">
    <name type="scientific">Hymenobacter metallicola</name>
    <dbReference type="NCBI Taxonomy" id="2563114"/>
    <lineage>
        <taxon>Bacteria</taxon>
        <taxon>Pseudomonadati</taxon>
        <taxon>Bacteroidota</taxon>
        <taxon>Cytophagia</taxon>
        <taxon>Cytophagales</taxon>
        <taxon>Hymenobacteraceae</taxon>
        <taxon>Hymenobacter</taxon>
    </lineage>
</organism>
<evidence type="ECO:0000256" key="4">
    <source>
        <dbReference type="ARBA" id="ARBA00023002"/>
    </source>
</evidence>
<dbReference type="PANTHER" id="PTHR43734:SF1">
    <property type="entry name" value="PHYTOENE DESATURASE"/>
    <property type="match status" value="1"/>
</dbReference>
<name>A0A4Z0QJS7_9BACT</name>
<evidence type="ECO:0000256" key="1">
    <source>
        <dbReference type="ARBA" id="ARBA00004829"/>
    </source>
</evidence>
<dbReference type="InterPro" id="IPR036188">
    <property type="entry name" value="FAD/NAD-bd_sf"/>
</dbReference>
<comment type="caution">
    <text evidence="7">The sequence shown here is derived from an EMBL/GenBank/DDBJ whole genome shotgun (WGS) entry which is preliminary data.</text>
</comment>
<dbReference type="Pfam" id="PF01593">
    <property type="entry name" value="Amino_oxidase"/>
    <property type="match status" value="1"/>
</dbReference>
<evidence type="ECO:0000259" key="6">
    <source>
        <dbReference type="Pfam" id="PF01593"/>
    </source>
</evidence>
<dbReference type="GO" id="GO:0016117">
    <property type="term" value="P:carotenoid biosynthetic process"/>
    <property type="evidence" value="ECO:0007669"/>
    <property type="project" value="UniProtKB-KW"/>
</dbReference>
<feature type="domain" description="Amine oxidase" evidence="6">
    <location>
        <begin position="40"/>
        <end position="512"/>
    </location>
</feature>
<dbReference type="OrthoDB" id="9774675at2"/>
<keyword evidence="3 5" id="KW-0125">Carotenoid biosynthesis</keyword>
<evidence type="ECO:0000256" key="2">
    <source>
        <dbReference type="ARBA" id="ARBA00006046"/>
    </source>
</evidence>
<evidence type="ECO:0000313" key="7">
    <source>
        <dbReference type="EMBL" id="TGE29519.1"/>
    </source>
</evidence>
<evidence type="ECO:0000313" key="8">
    <source>
        <dbReference type="Proteomes" id="UP000298471"/>
    </source>
</evidence>
<evidence type="ECO:0000256" key="5">
    <source>
        <dbReference type="RuleBase" id="RU362075"/>
    </source>
</evidence>
<dbReference type="Gene3D" id="3.50.50.60">
    <property type="entry name" value="FAD/NAD(P)-binding domain"/>
    <property type="match status" value="2"/>
</dbReference>
<keyword evidence="8" id="KW-1185">Reference proteome</keyword>
<dbReference type="EMBL" id="SRMB01000001">
    <property type="protein sequence ID" value="TGE29519.1"/>
    <property type="molecule type" value="Genomic_DNA"/>
</dbReference>
<dbReference type="InterPro" id="IPR014105">
    <property type="entry name" value="Carotenoid/retinoid_OxRdtase"/>
</dbReference>